<evidence type="ECO:0000313" key="2">
    <source>
        <dbReference type="Proteomes" id="UP001371456"/>
    </source>
</evidence>
<dbReference type="Proteomes" id="UP001371456">
    <property type="component" value="Unassembled WGS sequence"/>
</dbReference>
<accession>A0AAN8YE73</accession>
<dbReference type="AlphaFoldDB" id="A0AAN8YE73"/>
<proteinExistence type="predicted"/>
<organism evidence="1 2">
    <name type="scientific">Solanum bulbocastanum</name>
    <name type="common">Wild potato</name>
    <dbReference type="NCBI Taxonomy" id="147425"/>
    <lineage>
        <taxon>Eukaryota</taxon>
        <taxon>Viridiplantae</taxon>
        <taxon>Streptophyta</taxon>
        <taxon>Embryophyta</taxon>
        <taxon>Tracheophyta</taxon>
        <taxon>Spermatophyta</taxon>
        <taxon>Magnoliopsida</taxon>
        <taxon>eudicotyledons</taxon>
        <taxon>Gunneridae</taxon>
        <taxon>Pentapetalae</taxon>
        <taxon>asterids</taxon>
        <taxon>lamiids</taxon>
        <taxon>Solanales</taxon>
        <taxon>Solanaceae</taxon>
        <taxon>Solanoideae</taxon>
        <taxon>Solaneae</taxon>
        <taxon>Solanum</taxon>
    </lineage>
</organism>
<evidence type="ECO:0000313" key="1">
    <source>
        <dbReference type="EMBL" id="KAK6786178.1"/>
    </source>
</evidence>
<gene>
    <name evidence="1" type="ORF">RDI58_014703</name>
</gene>
<reference evidence="1 2" key="1">
    <citation type="submission" date="2024-02" db="EMBL/GenBank/DDBJ databases">
        <title>de novo genome assembly of Solanum bulbocastanum strain 11H21.</title>
        <authorList>
            <person name="Hosaka A.J."/>
        </authorList>
    </citation>
    <scope>NUCLEOTIDE SEQUENCE [LARGE SCALE GENOMIC DNA]</scope>
    <source>
        <tissue evidence="1">Young leaves</tissue>
    </source>
</reference>
<comment type="caution">
    <text evidence="1">The sequence shown here is derived from an EMBL/GenBank/DDBJ whole genome shotgun (WGS) entry which is preliminary data.</text>
</comment>
<sequence length="89" mass="10101">MVYELQKPSPITFISHLPSTTTSTLKLHKGLEQKSVEKDQCRTDTCSFSYTEAMDQFPVLYDVDSDESPSTIQMKSGMSNLRPTTVQYM</sequence>
<keyword evidence="2" id="KW-1185">Reference proteome</keyword>
<name>A0AAN8YE73_SOLBU</name>
<protein>
    <submittedName>
        <fullName evidence="1">Uncharacterized protein</fullName>
    </submittedName>
</protein>
<dbReference type="EMBL" id="JBANQN010000006">
    <property type="protein sequence ID" value="KAK6786178.1"/>
    <property type="molecule type" value="Genomic_DNA"/>
</dbReference>